<keyword evidence="2" id="KW-1185">Reference proteome</keyword>
<dbReference type="Proteomes" id="UP001145114">
    <property type="component" value="Unassembled WGS sequence"/>
</dbReference>
<comment type="caution">
    <text evidence="1">The sequence shown here is derived from an EMBL/GenBank/DDBJ whole genome shotgun (WGS) entry which is preliminary data.</text>
</comment>
<evidence type="ECO:0000313" key="1">
    <source>
        <dbReference type="EMBL" id="KAJ1677274.1"/>
    </source>
</evidence>
<organism evidence="1 2">
    <name type="scientific">Spiromyces aspiralis</name>
    <dbReference type="NCBI Taxonomy" id="68401"/>
    <lineage>
        <taxon>Eukaryota</taxon>
        <taxon>Fungi</taxon>
        <taxon>Fungi incertae sedis</taxon>
        <taxon>Zoopagomycota</taxon>
        <taxon>Kickxellomycotina</taxon>
        <taxon>Kickxellomycetes</taxon>
        <taxon>Kickxellales</taxon>
        <taxon>Kickxellaceae</taxon>
        <taxon>Spiromyces</taxon>
    </lineage>
</organism>
<name>A0ACC1HTP0_9FUNG</name>
<protein>
    <submittedName>
        <fullName evidence="1">Uncharacterized protein</fullName>
    </submittedName>
</protein>
<sequence length="87" mass="9690">MYGCLAIIKRMMQCFSTSSGGADEAPAHSSESRRKKKSAMTFFQMEKPQYIETQKAARSLAGEFFQMKLSDTRIGRLVEVFGLLTAG</sequence>
<evidence type="ECO:0000313" key="2">
    <source>
        <dbReference type="Proteomes" id="UP001145114"/>
    </source>
</evidence>
<proteinExistence type="predicted"/>
<accession>A0ACC1HTP0</accession>
<dbReference type="EMBL" id="JAMZIH010002701">
    <property type="protein sequence ID" value="KAJ1677274.1"/>
    <property type="molecule type" value="Genomic_DNA"/>
</dbReference>
<gene>
    <name evidence="1" type="ORF">EV182_006504</name>
</gene>
<reference evidence="1" key="1">
    <citation type="submission" date="2022-06" db="EMBL/GenBank/DDBJ databases">
        <title>Phylogenomic reconstructions and comparative analyses of Kickxellomycotina fungi.</title>
        <authorList>
            <person name="Reynolds N.K."/>
            <person name="Stajich J.E."/>
            <person name="Barry K."/>
            <person name="Grigoriev I.V."/>
            <person name="Crous P."/>
            <person name="Smith M.E."/>
        </authorList>
    </citation>
    <scope>NUCLEOTIDE SEQUENCE</scope>
    <source>
        <strain evidence="1">RSA 2271</strain>
    </source>
</reference>